<keyword evidence="9" id="KW-1185">Reference proteome</keyword>
<comment type="function">
    <text evidence="5">Required for morphogenesis and for the elongation of the flagellar filament by facilitating polymerization of the flagellin monomers at the tip of growing filament. Forms a capping structure, which prevents flagellin subunits (transported through the central channel of the flagellum) from leaking out without polymerization at the distal end.</text>
</comment>
<keyword evidence="8" id="KW-0282">Flagellum</keyword>
<organism evidence="8 9">
    <name type="scientific">Congregibacter brevis</name>
    <dbReference type="NCBI Taxonomy" id="3081201"/>
    <lineage>
        <taxon>Bacteria</taxon>
        <taxon>Pseudomonadati</taxon>
        <taxon>Pseudomonadota</taxon>
        <taxon>Gammaproteobacteria</taxon>
        <taxon>Cellvibrionales</taxon>
        <taxon>Halieaceae</taxon>
        <taxon>Congregibacter</taxon>
    </lineage>
</organism>
<dbReference type="EMBL" id="CP136865">
    <property type="protein sequence ID" value="WOJ96648.1"/>
    <property type="molecule type" value="Genomic_DNA"/>
</dbReference>
<evidence type="ECO:0000313" key="8">
    <source>
        <dbReference type="EMBL" id="WOJ96648.1"/>
    </source>
</evidence>
<comment type="similarity">
    <text evidence="1 5">Belongs to the FliD family.</text>
</comment>
<evidence type="ECO:0000256" key="4">
    <source>
        <dbReference type="ARBA" id="ARBA00023143"/>
    </source>
</evidence>
<dbReference type="InterPro" id="IPR010809">
    <property type="entry name" value="FliD_C"/>
</dbReference>
<accession>A0ABZ0IC17</accession>
<dbReference type="Pfam" id="PF07195">
    <property type="entry name" value="FliD_C"/>
    <property type="match status" value="1"/>
</dbReference>
<keyword evidence="5" id="KW-0964">Secreted</keyword>
<evidence type="ECO:0000256" key="5">
    <source>
        <dbReference type="RuleBase" id="RU362066"/>
    </source>
</evidence>
<keyword evidence="3 5" id="KW-0175">Coiled coil</keyword>
<dbReference type="Proteomes" id="UP001626549">
    <property type="component" value="Chromosome"/>
</dbReference>
<comment type="subunit">
    <text evidence="2 5">Homopentamer.</text>
</comment>
<proteinExistence type="inferred from homology"/>
<reference evidence="8 9" key="1">
    <citation type="submission" date="2023-10" db="EMBL/GenBank/DDBJ databases">
        <title>Two novel species belonging to the OM43/NOR5 clade.</title>
        <authorList>
            <person name="Park M."/>
        </authorList>
    </citation>
    <scope>NUCLEOTIDE SEQUENCE [LARGE SCALE GENOMIC DNA]</scope>
    <source>
        <strain evidence="8 9">IMCC45268</strain>
    </source>
</reference>
<dbReference type="Pfam" id="PF02465">
    <property type="entry name" value="FliD_N"/>
    <property type="match status" value="1"/>
</dbReference>
<comment type="subcellular location">
    <subcellularLocation>
        <location evidence="5">Secreted</location>
    </subcellularLocation>
    <subcellularLocation>
        <location evidence="5">Bacterial flagellum</location>
    </subcellularLocation>
</comment>
<dbReference type="InterPro" id="IPR040026">
    <property type="entry name" value="FliD"/>
</dbReference>
<dbReference type="RefSeq" id="WP_407327324.1">
    <property type="nucleotide sequence ID" value="NZ_CP136865.1"/>
</dbReference>
<keyword evidence="8" id="KW-0969">Cilium</keyword>
<evidence type="ECO:0000256" key="2">
    <source>
        <dbReference type="ARBA" id="ARBA00011255"/>
    </source>
</evidence>
<protein>
    <recommendedName>
        <fullName evidence="5">Flagellar hook-associated protein 2</fullName>
        <shortName evidence="5">HAP2</shortName>
    </recommendedName>
    <alternativeName>
        <fullName evidence="5">Flagellar cap protein</fullName>
    </alternativeName>
</protein>
<keyword evidence="4 5" id="KW-0975">Bacterial flagellum</keyword>
<evidence type="ECO:0000259" key="7">
    <source>
        <dbReference type="Pfam" id="PF07195"/>
    </source>
</evidence>
<evidence type="ECO:0000259" key="6">
    <source>
        <dbReference type="Pfam" id="PF02465"/>
    </source>
</evidence>
<dbReference type="InterPro" id="IPR003481">
    <property type="entry name" value="FliD_N"/>
</dbReference>
<feature type="domain" description="Flagellar hook-associated protein 2 C-terminal" evidence="7">
    <location>
        <begin position="243"/>
        <end position="661"/>
    </location>
</feature>
<dbReference type="PANTHER" id="PTHR30288:SF0">
    <property type="entry name" value="FLAGELLAR HOOK-ASSOCIATED PROTEIN 2"/>
    <property type="match status" value="1"/>
</dbReference>
<dbReference type="PANTHER" id="PTHR30288">
    <property type="entry name" value="FLAGELLAR CAP/ASSEMBLY PROTEIN FLID"/>
    <property type="match status" value="1"/>
</dbReference>
<feature type="coiled-coil region" evidence="5">
    <location>
        <begin position="618"/>
        <end position="652"/>
    </location>
</feature>
<keyword evidence="8" id="KW-0966">Cell projection</keyword>
<evidence type="ECO:0000313" key="9">
    <source>
        <dbReference type="Proteomes" id="UP001626549"/>
    </source>
</evidence>
<evidence type="ECO:0000256" key="1">
    <source>
        <dbReference type="ARBA" id="ARBA00009764"/>
    </source>
</evidence>
<feature type="domain" description="Flagellar hook-associated protein 2 N-terminal" evidence="6">
    <location>
        <begin position="9"/>
        <end position="106"/>
    </location>
</feature>
<name>A0ABZ0IC17_9GAMM</name>
<gene>
    <name evidence="8" type="primary">fliD</name>
    <name evidence="8" type="ORF">R0137_15565</name>
</gene>
<evidence type="ECO:0000256" key="3">
    <source>
        <dbReference type="ARBA" id="ARBA00023054"/>
    </source>
</evidence>
<sequence length="682" mass="68877">MVAATGIGSGLDIEGLVTQLVAAERGPTETRLVAREAQLTSQLSAFGTLQGSLSSLQSSVDALADTATFSQRSASSSNSDALGVSAGAGAAAGSFSVSIDSLAQSQSLASGSFSSLTDVVGEGELTLRFGTADITGADPGPESFNSFSVNADRASATITIDSSNNTLQGVRDAINAADAGVSAAIVNDGEGFRLLLSSTDTGADNSIEIQVSDTGDSNNTDAEGLSRLAFNTDANNLSQTVAAQDASFSINGLALTSASNNADDVIDGVSLTLQATTEAPVTVTVRDNESAVRTAIESFVSAFNNFTNVSSNLTAYDAETDRAGALQGDFATRSIITQVRSALTGSSNGFEGPFSTLAELGITTQANGNLAIDEGRLGAALRDNFDSVAGVFAQVGQPNDSSVVFDGAGSSTQVGNFSVEVTQLATRGSIAGAAIVAPTALAPLTIDGSNDTLRLTIDGVSTDLVSLTQGDFDSGDALAAELQSRINGDDNLLEAGIAVSVTFDASNRLQIQSSRFGSESSVVIDSVAANTTGTLGLSAGSGTNGVDVAGTIGGVAATGSGQSLVGATGSASEGIRLSIIGGTTGSRGSVNISSGVAVSLSDVIDRFLDSNGLIDLRTDTLEADVARIEEDREALEARLEAIEARFRNQFNALDILLANLQSTSEFLTTQLAGIPLPGQNNN</sequence>